<evidence type="ECO:0000259" key="1">
    <source>
        <dbReference type="Pfam" id="PF06889"/>
    </source>
</evidence>
<reference evidence="2 3" key="1">
    <citation type="journal article" date="2005" name="Nucleic Acids Res.">
        <title>Genomic blueprint of Hahella chejuensis, a marine microbe producing an algicidal agent.</title>
        <authorList>
            <person name="Jeong H."/>
            <person name="Yim J.H."/>
            <person name="Lee C."/>
            <person name="Choi S.-H."/>
            <person name="Park Y.K."/>
            <person name="Yoon S.H."/>
            <person name="Hur C.-G."/>
            <person name="Kang H.-Y."/>
            <person name="Kim D."/>
            <person name="Lee H.H."/>
            <person name="Park K.H."/>
            <person name="Park S.-H."/>
            <person name="Park H.-S."/>
            <person name="Lee H.K."/>
            <person name="Oh T.K."/>
            <person name="Kim J.F."/>
        </authorList>
    </citation>
    <scope>NUCLEOTIDE SEQUENCE [LARGE SCALE GENOMIC DNA]</scope>
    <source>
        <strain evidence="2 3">KCTC 2396</strain>
    </source>
</reference>
<keyword evidence="3" id="KW-1185">Reference proteome</keyword>
<dbReference type="eggNOG" id="ENOG50335ZE">
    <property type="taxonomic scope" value="Bacteria"/>
</dbReference>
<dbReference type="Proteomes" id="UP000000238">
    <property type="component" value="Chromosome"/>
</dbReference>
<dbReference type="AlphaFoldDB" id="Q2S9A8"/>
<dbReference type="OrthoDB" id="6177842at2"/>
<feature type="domain" description="DUF1266" evidence="1">
    <location>
        <begin position="214"/>
        <end position="378"/>
    </location>
</feature>
<name>Q2S9A8_HAHCH</name>
<protein>
    <recommendedName>
        <fullName evidence="1">DUF1266 domain-containing protein</fullName>
    </recommendedName>
</protein>
<dbReference type="STRING" id="349521.HCH_06118"/>
<dbReference type="KEGG" id="hch:HCH_06118"/>
<gene>
    <name evidence="2" type="ordered locus">HCH_06118</name>
</gene>
<organism evidence="2 3">
    <name type="scientific">Hahella chejuensis (strain KCTC 2396)</name>
    <dbReference type="NCBI Taxonomy" id="349521"/>
    <lineage>
        <taxon>Bacteria</taxon>
        <taxon>Pseudomonadati</taxon>
        <taxon>Pseudomonadota</taxon>
        <taxon>Gammaproteobacteria</taxon>
        <taxon>Oceanospirillales</taxon>
        <taxon>Hahellaceae</taxon>
        <taxon>Hahella</taxon>
    </lineage>
</organism>
<sequence>MISRNEISEAVIQRVVDDPVWQPYWLVSPAEEVPYHRVGQISLGLHTIRWQYNLEKGQYYLLPLRVDGALFQEWLGNDALMGCILWTHCDIETVAEHLRTRRDAGEEEWPSTDMQQWAWTLAGLTPQGVERFLGPIESLWAHQKDGSWRAFTNPSPCSPAELAVSTRKPKPLSDSQLWALAVPAILTEFNRARHDLLGSEVTTPESIQSWKEGLKDWWSVTDRESLLETLDWLLEGGHRAGFNKLREQVMQLDSEQYQAAWEANEDEELRANMKIIRRYSNALGEPGIASWDIGRYISLCRWGYLVGMLTEEEAWERILHAARAVQGMYHSWRQMGLGYVVGRMYWQSDASDEHMTKFFNLLRRQTVSPDSYWVRLPWDLDLGGEKEENHSAVH</sequence>
<proteinExistence type="predicted"/>
<evidence type="ECO:0000313" key="3">
    <source>
        <dbReference type="Proteomes" id="UP000000238"/>
    </source>
</evidence>
<dbReference type="EMBL" id="CP000155">
    <property type="protein sequence ID" value="ABC32766.1"/>
    <property type="molecule type" value="Genomic_DNA"/>
</dbReference>
<dbReference type="InterPro" id="IPR009677">
    <property type="entry name" value="DUF1266"/>
</dbReference>
<dbReference type="RefSeq" id="WP_011399824.1">
    <property type="nucleotide sequence ID" value="NC_007645.1"/>
</dbReference>
<dbReference type="HOGENOM" id="CLU_699737_0_0_6"/>
<evidence type="ECO:0000313" key="2">
    <source>
        <dbReference type="EMBL" id="ABC32766.1"/>
    </source>
</evidence>
<dbReference type="Pfam" id="PF06889">
    <property type="entry name" value="DUF1266"/>
    <property type="match status" value="1"/>
</dbReference>
<accession>Q2S9A8</accession>